<feature type="compositionally biased region" description="Acidic residues" evidence="1">
    <location>
        <begin position="311"/>
        <end position="321"/>
    </location>
</feature>
<feature type="region of interest" description="Disordered" evidence="1">
    <location>
        <begin position="268"/>
        <end position="378"/>
    </location>
</feature>
<sequence>MGRPAKSQDTPSFKTRPISSYFFSSSKPAVNPPSPPHHLGPSSQHSQPEMEEEAVSSCTDATISSTPKNTKTTTTTITASSSFGTMGHDTAADPFLDNPFNDPFNSHDENIWDTPVRGGDEKLDDTHTIDSGDNTAVNLEGLLDGSQAERALKSMDNMDLMALKPSSESLRRLTLSPRKPKRAFDLGNGSPGSKPMLTFSEKLATEMGKTVPGDRYNFGGNSSSSPLKPKKPRFGTKEESIVVEEGIIVGGSDSESDADWDDKDVFVSAQSTPQRMPEENSEPPIPKDIVLSDDDFPPRGKFVSKAPAELVESDSDLDDELFSGMNSAPVNPTPPSTTPSVGASGDDVFGSDIELSDGDDADTDATGTSAGTRRSTRARARTVANIGLASMSRNGRARRNSSPDPLLDFDEPIRPYKPRKPAKKTLFSLDSLLKEKERKDRIGYDLQAIKSQVSLNGKLLEDFGEFEEVTFSPQSIPKGVLTEQDEENLKVIINNTQAEIVEDIAEFFIRWPQTLVVDPLEMHLTDADSVDHIVQRVIKYTRTEVQRTQFLTSPFLTILCSSPWTMPRSLFRWLVHVVATELNQPVTLSVFSIIQKVLSQQTSLLGVDHQDLVRIFRMYGAKEEFLDEDWQVTPVTSETKNERTIEPDTPKFPRQNLRAVIKLVNLTATLDPQFYDLTEIRKIISILLRMTTDPIIGDIKSLLGATLAALLDAIPAHSWDVERNRICQETLRSLGTSSAFLLLTLHQLPALSDRIALIRRSIALAYLNQPPIPPGEVAPDLNELHRALFVDQLLQADRKANFKAVGRRFQIYGYCLDDEEILAGYGYKQLEPLSRKLIITHGRIFDSGAAFMDRTNAKELIQRIFVRTELVLQQLKDSSSVQSTLGFTTQKPSTTFQ</sequence>
<evidence type="ECO:0000313" key="3">
    <source>
        <dbReference type="Proteomes" id="UP000723463"/>
    </source>
</evidence>
<dbReference type="Proteomes" id="UP000723463">
    <property type="component" value="Unassembled WGS sequence"/>
</dbReference>
<feature type="region of interest" description="Disordered" evidence="1">
    <location>
        <begin position="1"/>
        <end position="122"/>
    </location>
</feature>
<evidence type="ECO:0000256" key="1">
    <source>
        <dbReference type="SAM" id="MobiDB-lite"/>
    </source>
</evidence>
<feature type="compositionally biased region" description="Polar residues" evidence="1">
    <location>
        <begin position="7"/>
        <end position="28"/>
    </location>
</feature>
<feature type="region of interest" description="Disordered" evidence="1">
    <location>
        <begin position="169"/>
        <end position="197"/>
    </location>
</feature>
<comment type="caution">
    <text evidence="2">The sequence shown here is derived from an EMBL/GenBank/DDBJ whole genome shotgun (WGS) entry which is preliminary data.</text>
</comment>
<dbReference type="EMBL" id="JAAAXW010000043">
    <property type="protein sequence ID" value="KAF9547364.1"/>
    <property type="molecule type" value="Genomic_DNA"/>
</dbReference>
<proteinExistence type="predicted"/>
<feature type="compositionally biased region" description="Low complexity" evidence="1">
    <location>
        <begin position="62"/>
        <end position="82"/>
    </location>
</feature>
<feature type="compositionally biased region" description="Low complexity" evidence="1">
    <location>
        <begin position="364"/>
        <end position="373"/>
    </location>
</feature>
<accession>A0A9P6K5K5</accession>
<protein>
    <submittedName>
        <fullName evidence="2">Uncharacterized protein</fullName>
    </submittedName>
</protein>
<reference evidence="2" key="1">
    <citation type="journal article" date="2020" name="Fungal Divers.">
        <title>Resolving the Mortierellaceae phylogeny through synthesis of multi-gene phylogenetics and phylogenomics.</title>
        <authorList>
            <person name="Vandepol N."/>
            <person name="Liber J."/>
            <person name="Desiro A."/>
            <person name="Na H."/>
            <person name="Kennedy M."/>
            <person name="Barry K."/>
            <person name="Grigoriev I.V."/>
            <person name="Miller A.N."/>
            <person name="O'Donnell K."/>
            <person name="Stajich J.E."/>
            <person name="Bonito G."/>
        </authorList>
    </citation>
    <scope>NUCLEOTIDE SEQUENCE</scope>
    <source>
        <strain evidence="2">NRRL 2591</strain>
    </source>
</reference>
<organism evidence="2 3">
    <name type="scientific">Mortierella hygrophila</name>
    <dbReference type="NCBI Taxonomy" id="979708"/>
    <lineage>
        <taxon>Eukaryota</taxon>
        <taxon>Fungi</taxon>
        <taxon>Fungi incertae sedis</taxon>
        <taxon>Mucoromycota</taxon>
        <taxon>Mortierellomycotina</taxon>
        <taxon>Mortierellomycetes</taxon>
        <taxon>Mortierellales</taxon>
        <taxon>Mortierellaceae</taxon>
        <taxon>Mortierella</taxon>
    </lineage>
</organism>
<evidence type="ECO:0000313" key="2">
    <source>
        <dbReference type="EMBL" id="KAF9547364.1"/>
    </source>
</evidence>
<name>A0A9P6K5K5_9FUNG</name>
<keyword evidence="3" id="KW-1185">Reference proteome</keyword>
<feature type="region of interest" description="Disordered" evidence="1">
    <location>
        <begin position="210"/>
        <end position="239"/>
    </location>
</feature>
<gene>
    <name evidence="2" type="ORF">EC957_008550</name>
</gene>
<feature type="compositionally biased region" description="Acidic residues" evidence="1">
    <location>
        <begin position="354"/>
        <end position="363"/>
    </location>
</feature>
<dbReference type="AlphaFoldDB" id="A0A9P6K5K5"/>
<feature type="region of interest" description="Disordered" evidence="1">
    <location>
        <begin position="393"/>
        <end position="415"/>
    </location>
</feature>